<feature type="transmembrane region" description="Helical" evidence="9">
    <location>
        <begin position="52"/>
        <end position="80"/>
    </location>
</feature>
<feature type="transmembrane region" description="Helical" evidence="9">
    <location>
        <begin position="388"/>
        <end position="412"/>
    </location>
</feature>
<evidence type="ECO:0000313" key="10">
    <source>
        <dbReference type="EMBL" id="CAH0528759.1"/>
    </source>
</evidence>
<dbReference type="InterPro" id="IPR002528">
    <property type="entry name" value="MATE_fam"/>
</dbReference>
<evidence type="ECO:0000256" key="3">
    <source>
        <dbReference type="ARBA" id="ARBA00022448"/>
    </source>
</evidence>
<evidence type="ECO:0000313" key="11">
    <source>
        <dbReference type="Proteomes" id="UP000838160"/>
    </source>
</evidence>
<evidence type="ECO:0000256" key="5">
    <source>
        <dbReference type="ARBA" id="ARBA00022692"/>
    </source>
</evidence>
<dbReference type="RefSeq" id="WP_237485667.1">
    <property type="nucleotide sequence ID" value="NZ_CAKLCM010000003.1"/>
</dbReference>
<dbReference type="PIRSF" id="PIRSF006603">
    <property type="entry name" value="DinF"/>
    <property type="match status" value="1"/>
</dbReference>
<accession>A0ABM8ZKH6</accession>
<keyword evidence="7 9" id="KW-0472">Membrane</keyword>
<evidence type="ECO:0000256" key="8">
    <source>
        <dbReference type="ARBA" id="ARBA00030855"/>
    </source>
</evidence>
<feature type="transmembrane region" description="Helical" evidence="9">
    <location>
        <begin position="418"/>
        <end position="440"/>
    </location>
</feature>
<protein>
    <recommendedName>
        <fullName evidence="2">Multidrug resistance protein NorM</fullName>
    </recommendedName>
    <alternativeName>
        <fullName evidence="8">Na(+)/drug antiporter</fullName>
    </alternativeName>
</protein>
<feature type="transmembrane region" description="Helical" evidence="9">
    <location>
        <begin position="134"/>
        <end position="152"/>
    </location>
</feature>
<feature type="transmembrane region" description="Helical" evidence="9">
    <location>
        <begin position="164"/>
        <end position="187"/>
    </location>
</feature>
<dbReference type="PANTHER" id="PTHR43549:SF2">
    <property type="entry name" value="MULTIDRUG RESISTANCE PROTEIN NORM-RELATED"/>
    <property type="match status" value="1"/>
</dbReference>
<dbReference type="EMBL" id="CAKLCM010000003">
    <property type="protein sequence ID" value="CAH0528759.1"/>
    <property type="molecule type" value="Genomic_DNA"/>
</dbReference>
<evidence type="ECO:0000256" key="6">
    <source>
        <dbReference type="ARBA" id="ARBA00022989"/>
    </source>
</evidence>
<evidence type="ECO:0000256" key="2">
    <source>
        <dbReference type="ARBA" id="ARBA00013489"/>
    </source>
</evidence>
<keyword evidence="3" id="KW-0813">Transport</keyword>
<keyword evidence="11" id="KW-1185">Reference proteome</keyword>
<reference evidence="10" key="1">
    <citation type="submission" date="2021-12" db="EMBL/GenBank/DDBJ databases">
        <authorList>
            <person name="Rodrigo-Torres L."/>
            <person name="Arahal R. D."/>
            <person name="Lucena T."/>
        </authorList>
    </citation>
    <scope>NUCLEOTIDE SEQUENCE</scope>
    <source>
        <strain evidence="10">CECT 8226</strain>
    </source>
</reference>
<evidence type="ECO:0000256" key="4">
    <source>
        <dbReference type="ARBA" id="ARBA00022475"/>
    </source>
</evidence>
<comment type="subcellular location">
    <subcellularLocation>
        <location evidence="1">Cell inner membrane</location>
        <topology evidence="1">Multi-pass membrane protein</topology>
    </subcellularLocation>
</comment>
<feature type="transmembrane region" description="Helical" evidence="9">
    <location>
        <begin position="316"/>
        <end position="336"/>
    </location>
</feature>
<comment type="caution">
    <text evidence="10">The sequence shown here is derived from an EMBL/GenBank/DDBJ whole genome shotgun (WGS) entry which is preliminary data.</text>
</comment>
<evidence type="ECO:0000256" key="1">
    <source>
        <dbReference type="ARBA" id="ARBA00004429"/>
    </source>
</evidence>
<feature type="transmembrane region" description="Helical" evidence="9">
    <location>
        <begin position="100"/>
        <end position="122"/>
    </location>
</feature>
<feature type="transmembrane region" description="Helical" evidence="9">
    <location>
        <begin position="356"/>
        <end position="376"/>
    </location>
</feature>
<dbReference type="NCBIfam" id="TIGR00797">
    <property type="entry name" value="matE"/>
    <property type="match status" value="1"/>
</dbReference>
<feature type="transmembrane region" description="Helical" evidence="9">
    <location>
        <begin position="193"/>
        <end position="213"/>
    </location>
</feature>
<proteinExistence type="predicted"/>
<organism evidence="10 11">
    <name type="scientific">Vibrio hippocampi</name>
    <dbReference type="NCBI Taxonomy" id="654686"/>
    <lineage>
        <taxon>Bacteria</taxon>
        <taxon>Pseudomonadati</taxon>
        <taxon>Pseudomonadota</taxon>
        <taxon>Gammaproteobacteria</taxon>
        <taxon>Vibrionales</taxon>
        <taxon>Vibrionaceae</taxon>
        <taxon>Vibrio</taxon>
    </lineage>
</organism>
<dbReference type="Pfam" id="PF01554">
    <property type="entry name" value="MatE"/>
    <property type="match status" value="2"/>
</dbReference>
<dbReference type="InterPro" id="IPR052031">
    <property type="entry name" value="Membrane_Transporter-Flippase"/>
</dbReference>
<keyword evidence="5 9" id="KW-0812">Transmembrane</keyword>
<feature type="transmembrane region" description="Helical" evidence="9">
    <location>
        <begin position="21"/>
        <end position="40"/>
    </location>
</feature>
<dbReference type="Proteomes" id="UP000838160">
    <property type="component" value="Unassembled WGS sequence"/>
</dbReference>
<keyword evidence="6 9" id="KW-1133">Transmembrane helix</keyword>
<keyword evidence="4" id="KW-1003">Cell membrane</keyword>
<dbReference type="PANTHER" id="PTHR43549">
    <property type="entry name" value="MULTIDRUG RESISTANCE PROTEIN YPNP-RELATED"/>
    <property type="match status" value="1"/>
</dbReference>
<gene>
    <name evidence="10" type="ORF">VHP8226_02786</name>
</gene>
<sequence length="466" mass="51804">MNKDIDLHHDPIRKLLFKMTTPGMLAGLVITSYSLLNMVFASQLGSVEVASVAFVAPLFVMIQAFASGVIRGGVSIIATLLGEKSPQEASAYAIQLRLQILVLSVLFCGLGLLLLPFILGIANLSDDLYSQSLIYSQILFLSIPMSLVHLLYESFFRSQGKMGIISKISIFGIVCNVALNALFIFVLKFEIDGLAYATLLTTVIQMLVAVVIYHRGQHEFSLAWRTPAGFSTAQIWRKLMIVGLPLSFSQASTHFGFMVLNIFIVQYGYQAVAAFAIGNAIHSLLFSPAKELGAGLIPLMAQNWGRGSVERVRETIRLGMIYSVVFGIASGILIQIIKYPIARFLTKDDVVTYQHIMNYVNLVGWTVIAWTIFHTLQAIFNSFQKTMFTLFVDVVRLWGLRIPGIVLFYAFIPSMQEYGIWNTMFISNMITALFAVIYFVKVIPPMLDRQACTMNSIESVPKPQSV</sequence>
<dbReference type="InterPro" id="IPR048279">
    <property type="entry name" value="MdtK-like"/>
</dbReference>
<evidence type="ECO:0000256" key="7">
    <source>
        <dbReference type="ARBA" id="ARBA00023136"/>
    </source>
</evidence>
<evidence type="ECO:0000256" key="9">
    <source>
        <dbReference type="SAM" id="Phobius"/>
    </source>
</evidence>
<name>A0ABM8ZKH6_9VIBR</name>